<dbReference type="GO" id="GO:0005634">
    <property type="term" value="C:nucleus"/>
    <property type="evidence" value="ECO:0007669"/>
    <property type="project" value="TreeGrafter"/>
</dbReference>
<feature type="domain" description="Shieldin complex subunit 2 C-terminal" evidence="2">
    <location>
        <begin position="898"/>
        <end position="1060"/>
    </location>
</feature>
<feature type="compositionally biased region" description="Gly residues" evidence="1">
    <location>
        <begin position="1"/>
        <end position="15"/>
    </location>
</feature>
<dbReference type="Pfam" id="PF22779">
    <property type="entry name" value="OB_SHLD2_2nd"/>
    <property type="match status" value="1"/>
</dbReference>
<dbReference type="GO" id="GO:0010569">
    <property type="term" value="P:regulation of double-strand break repair via homologous recombination"/>
    <property type="evidence" value="ECO:0007669"/>
    <property type="project" value="TreeGrafter"/>
</dbReference>
<dbReference type="InterPro" id="IPR029715">
    <property type="entry name" value="FAM35A"/>
</dbReference>
<evidence type="ECO:0000259" key="4">
    <source>
        <dbReference type="Pfam" id="PF22779"/>
    </source>
</evidence>
<reference evidence="5 6" key="1">
    <citation type="journal article" date="2020" name="Nature">
        <title>Six reference-quality genomes reveal evolution of bat adaptations.</title>
        <authorList>
            <person name="Jebb D."/>
            <person name="Huang Z."/>
            <person name="Pippel M."/>
            <person name="Hughes G.M."/>
            <person name="Lavrichenko K."/>
            <person name="Devanna P."/>
            <person name="Winkler S."/>
            <person name="Jermiin L.S."/>
            <person name="Skirmuntt E.C."/>
            <person name="Katzourakis A."/>
            <person name="Burkitt-Gray L."/>
            <person name="Ray D.A."/>
            <person name="Sullivan K.A.M."/>
            <person name="Roscito J.G."/>
            <person name="Kirilenko B.M."/>
            <person name="Davalos L.M."/>
            <person name="Corthals A.P."/>
            <person name="Power M.L."/>
            <person name="Jones G."/>
            <person name="Ransome R.D."/>
            <person name="Dechmann D.K.N."/>
            <person name="Locatelli A.G."/>
            <person name="Puechmaille S.J."/>
            <person name="Fedrigo O."/>
            <person name="Jarvis E.D."/>
            <person name="Hiller M."/>
            <person name="Vernes S.C."/>
            <person name="Myers E.W."/>
            <person name="Teeling E.C."/>
        </authorList>
    </citation>
    <scope>NUCLEOTIDE SEQUENCE [LARGE SCALE GENOMIC DNA]</scope>
    <source>
        <strain evidence="5">MMyoMyo1</strain>
        <tissue evidence="5">Flight muscle</tissue>
    </source>
</reference>
<name>A0A7J7RMT1_MYOMY</name>
<evidence type="ECO:0000313" key="6">
    <source>
        <dbReference type="Proteomes" id="UP000527355"/>
    </source>
</evidence>
<gene>
    <name evidence="5" type="ORF">mMyoMyo1_017452</name>
</gene>
<feature type="domain" description="Shieldin complex subunit 2 first OB fold" evidence="3">
    <location>
        <begin position="593"/>
        <end position="728"/>
    </location>
</feature>
<feature type="domain" description="Shieldin complex subunit 2 second OB fold" evidence="4">
    <location>
        <begin position="760"/>
        <end position="841"/>
    </location>
</feature>
<evidence type="ECO:0000259" key="2">
    <source>
        <dbReference type="Pfam" id="PF15793"/>
    </source>
</evidence>
<organism evidence="5 6">
    <name type="scientific">Myotis myotis</name>
    <name type="common">Greater mouse-eared bat</name>
    <name type="synonym">Vespertilio myotis</name>
    <dbReference type="NCBI Taxonomy" id="51298"/>
    <lineage>
        <taxon>Eukaryota</taxon>
        <taxon>Metazoa</taxon>
        <taxon>Chordata</taxon>
        <taxon>Craniata</taxon>
        <taxon>Vertebrata</taxon>
        <taxon>Euteleostomi</taxon>
        <taxon>Mammalia</taxon>
        <taxon>Eutheria</taxon>
        <taxon>Laurasiatheria</taxon>
        <taxon>Chiroptera</taxon>
        <taxon>Yangochiroptera</taxon>
        <taxon>Vespertilionidae</taxon>
        <taxon>Myotis</taxon>
    </lineage>
</organism>
<protein>
    <submittedName>
        <fullName evidence="5">Shieldin complex subunit 2</fullName>
    </submittedName>
</protein>
<accession>A0A7J7RMT1</accession>
<dbReference type="PANTHER" id="PTHR14495">
    <property type="entry name" value="SHIELDIN COMPLEX SUBUNIT 2"/>
    <property type="match status" value="1"/>
</dbReference>
<dbReference type="PANTHER" id="PTHR14495:SF2">
    <property type="entry name" value="SHIELDIN COMPLEX SUBUNIT 2"/>
    <property type="match status" value="1"/>
</dbReference>
<dbReference type="VEuPathDB" id="HostDB:GeneID_118679363"/>
<proteinExistence type="predicted"/>
<feature type="region of interest" description="Disordered" evidence="1">
    <location>
        <begin position="1"/>
        <end position="21"/>
    </location>
</feature>
<evidence type="ECO:0000259" key="3">
    <source>
        <dbReference type="Pfam" id="PF21669"/>
    </source>
</evidence>
<sequence>MAAGGGALGGSGPWEGGTARRGLPFYPQLPAFPSCPLPSALAASPGGRTSGPPASVACEWQDGGAPPWSRTSASAAASLGTACAGRARGHSGTRRRGEGAGTRGRAGAGRVRTLGDAQARGGCGHSGTRGLGKAGARALGDARARAGRCACSPGRAGLEHPREGGVSETMNRGSEIHIFWGAPIGPLKMMVSQEPTSLMSTTDPWKKVQLLYNQHSLHLKDEKCKNKNVEDYQILDAAAPPDLRNGHFLGSSLSRSVSVNGDCIHCISETQTRKFQKSHPLGMSDLTKSDVQICGCKGQVQRLTEEEEYQKLFSENKKITVEQHKHQSNICGQNVQKHFFQLDHECAAAWDLVCNTEQINTGPGAIGMRCIPTEHHGIQNQGLEKSSLTTRDKPRSAGAVEKVSDLTASTETEFLSIMTSSQFAFLAQRINKGESSINKGTVNTEVEAETSPGEIKIIKDKLIQPDDDFVERNESRQNQAYSLELFSPVFPETKSSHIHIKSDKGLKENVESQELFSFEDKLPSNEIRIESRRSGILCSQANAFHKSPTKRNWTSEDKSGHLKVLHVSKKTKLVSNAGGPTTAKDQRSVSEFKGIKKTSLIKNCDSKSQKYNCLVMVLSPCHVKEINIKSGPNSGSKVPLATVVVIDQSEIKKKVFLWRTAALWALTVFLGDIILLTDVTVYEDHWVGETVLQSTFTSQLLNLGSYSSVQPEEYSNIVSDVVLQDLLAHVSSKHSYLRDLRLRPPQEVSSVEFMALEQLQPGVLVHALLRVVDVTVLTEAVYSYRGQKQSKVLLTVEQAQGQHYVLILWGCGAAWYPQLQRKKDYIWEFKYLFVQRNYISENLELHTTPWSSCECLFDDDIRAITFKAKFQKSMSSFVKMSDLATHLEEKCSGVILVKVQILELVFHATTAQQIVINAHSSLKSIFSSLPNITYTGCAKCGLELETDENKIYKQCFSCFPCTTKKIYYRPALMTIADGLSKVCVHVGSKVMEKILLNISPDWLSRVIAPPSEVTYGLVAADVLHSLLAACGAPCVLKVQSLFVLEENSYPLQQDLSLLDFLPAWGACS</sequence>
<evidence type="ECO:0000256" key="1">
    <source>
        <dbReference type="SAM" id="MobiDB-lite"/>
    </source>
</evidence>
<dbReference type="Pfam" id="PF21669">
    <property type="entry name" value="SHLD2_OB1"/>
    <property type="match status" value="1"/>
</dbReference>
<dbReference type="AlphaFoldDB" id="A0A7J7RMT1"/>
<dbReference type="GO" id="GO:0035861">
    <property type="term" value="C:site of double-strand break"/>
    <property type="evidence" value="ECO:0007669"/>
    <property type="project" value="TreeGrafter"/>
</dbReference>
<dbReference type="InterPro" id="IPR053944">
    <property type="entry name" value="SHLD2_OB2"/>
</dbReference>
<dbReference type="Pfam" id="PF15793">
    <property type="entry name" value="SHLD2_C"/>
    <property type="match status" value="1"/>
</dbReference>
<dbReference type="InterPro" id="IPR031589">
    <property type="entry name" value="SHLD2_C"/>
</dbReference>
<comment type="caution">
    <text evidence="5">The sequence shown here is derived from an EMBL/GenBank/DDBJ whole genome shotgun (WGS) entry which is preliminary data.</text>
</comment>
<dbReference type="Proteomes" id="UP000527355">
    <property type="component" value="Unassembled WGS sequence"/>
</dbReference>
<dbReference type="InterPro" id="IPR049507">
    <property type="entry name" value="SHLD2_OB1"/>
</dbReference>
<feature type="region of interest" description="Disordered" evidence="1">
    <location>
        <begin position="41"/>
        <end position="110"/>
    </location>
</feature>
<feature type="compositionally biased region" description="Low complexity" evidence="1">
    <location>
        <begin position="69"/>
        <end position="86"/>
    </location>
</feature>
<evidence type="ECO:0000313" key="5">
    <source>
        <dbReference type="EMBL" id="KAF6277461.1"/>
    </source>
</evidence>
<keyword evidence="6" id="KW-1185">Reference proteome</keyword>
<dbReference type="EMBL" id="JABWUV010000024">
    <property type="protein sequence ID" value="KAF6277461.1"/>
    <property type="molecule type" value="Genomic_DNA"/>
</dbReference>